<keyword evidence="5" id="KW-0472">Membrane</keyword>
<comment type="caution">
    <text evidence="9">The sequence shown here is derived from an EMBL/GenBank/DDBJ whole genome shotgun (WGS) entry which is preliminary data.</text>
</comment>
<dbReference type="PANTHER" id="PTHR30069">
    <property type="entry name" value="TONB-DEPENDENT OUTER MEMBRANE RECEPTOR"/>
    <property type="match status" value="1"/>
</dbReference>
<feature type="signal peptide" evidence="7">
    <location>
        <begin position="1"/>
        <end position="18"/>
    </location>
</feature>
<dbReference type="InterPro" id="IPR012910">
    <property type="entry name" value="Plug_dom"/>
</dbReference>
<dbReference type="Pfam" id="PF13715">
    <property type="entry name" value="CarbopepD_reg_2"/>
    <property type="match status" value="1"/>
</dbReference>
<name>A0A2N3ICP6_9BACT</name>
<dbReference type="InterPro" id="IPR039426">
    <property type="entry name" value="TonB-dep_rcpt-like"/>
</dbReference>
<dbReference type="InterPro" id="IPR037066">
    <property type="entry name" value="Plug_dom_sf"/>
</dbReference>
<dbReference type="Gene3D" id="2.40.170.20">
    <property type="entry name" value="TonB-dependent receptor, beta-barrel domain"/>
    <property type="match status" value="1"/>
</dbReference>
<proteinExistence type="predicted"/>
<evidence type="ECO:0000256" key="1">
    <source>
        <dbReference type="ARBA" id="ARBA00004571"/>
    </source>
</evidence>
<evidence type="ECO:0000256" key="3">
    <source>
        <dbReference type="ARBA" id="ARBA00022452"/>
    </source>
</evidence>
<dbReference type="PANTHER" id="PTHR30069:SF57">
    <property type="entry name" value="TONB-DEPENDENT RECEPTOR"/>
    <property type="match status" value="1"/>
</dbReference>
<evidence type="ECO:0000256" key="5">
    <source>
        <dbReference type="ARBA" id="ARBA00023136"/>
    </source>
</evidence>
<dbReference type="Gene3D" id="2.170.130.10">
    <property type="entry name" value="TonB-dependent receptor, plug domain"/>
    <property type="match status" value="1"/>
</dbReference>
<feature type="chain" id="PRO_5014943545" evidence="7">
    <location>
        <begin position="19"/>
        <end position="809"/>
    </location>
</feature>
<keyword evidence="4" id="KW-0812">Transmembrane</keyword>
<dbReference type="GO" id="GO:0015344">
    <property type="term" value="F:siderophore uptake transmembrane transporter activity"/>
    <property type="evidence" value="ECO:0007669"/>
    <property type="project" value="TreeGrafter"/>
</dbReference>
<reference evidence="9 10" key="1">
    <citation type="submission" date="2017-06" db="EMBL/GenBank/DDBJ databases">
        <title>Raineya orbicola gen. nov., sp. nov. a slightly thermophilic bacterium of the phylum Bacteroidetes and the description of Raineyaceae fam. nov.</title>
        <authorList>
            <person name="Albuquerque L."/>
            <person name="Polonia A.R.M."/>
            <person name="Barroso C."/>
            <person name="Froufe H.J.C."/>
            <person name="Lage O."/>
            <person name="Lobo-Da-Cunha A."/>
            <person name="Egas C."/>
            <person name="Da Costa M.S."/>
        </authorList>
    </citation>
    <scope>NUCLEOTIDE SEQUENCE [LARGE SCALE GENOMIC DNA]</scope>
    <source>
        <strain evidence="9 10">SPSPC-11</strain>
    </source>
</reference>
<keyword evidence="9" id="KW-0645">Protease</keyword>
<keyword evidence="9" id="KW-0121">Carboxypeptidase</keyword>
<dbReference type="AlphaFoldDB" id="A0A2N3ICP6"/>
<accession>A0A2N3ICP6</accession>
<dbReference type="EMBL" id="NKXO01000028">
    <property type="protein sequence ID" value="PKQ68038.1"/>
    <property type="molecule type" value="Genomic_DNA"/>
</dbReference>
<dbReference type="GO" id="GO:0004180">
    <property type="term" value="F:carboxypeptidase activity"/>
    <property type="evidence" value="ECO:0007669"/>
    <property type="project" value="UniProtKB-KW"/>
</dbReference>
<evidence type="ECO:0000259" key="8">
    <source>
        <dbReference type="Pfam" id="PF07715"/>
    </source>
</evidence>
<dbReference type="OrthoDB" id="9804995at2"/>
<feature type="domain" description="TonB-dependent receptor plug" evidence="8">
    <location>
        <begin position="123"/>
        <end position="229"/>
    </location>
</feature>
<dbReference type="GO" id="GO:0044718">
    <property type="term" value="P:siderophore transmembrane transport"/>
    <property type="evidence" value="ECO:0007669"/>
    <property type="project" value="TreeGrafter"/>
</dbReference>
<dbReference type="SUPFAM" id="SSF49464">
    <property type="entry name" value="Carboxypeptidase regulatory domain-like"/>
    <property type="match status" value="1"/>
</dbReference>
<comment type="subcellular location">
    <subcellularLocation>
        <location evidence="1">Cell outer membrane</location>
        <topology evidence="1">Multi-pass membrane protein</topology>
    </subcellularLocation>
</comment>
<evidence type="ECO:0000256" key="6">
    <source>
        <dbReference type="ARBA" id="ARBA00023237"/>
    </source>
</evidence>
<dbReference type="SUPFAM" id="SSF56935">
    <property type="entry name" value="Porins"/>
    <property type="match status" value="1"/>
</dbReference>
<keyword evidence="6" id="KW-0998">Cell outer membrane</keyword>
<evidence type="ECO:0000256" key="4">
    <source>
        <dbReference type="ARBA" id="ARBA00022692"/>
    </source>
</evidence>
<evidence type="ECO:0000256" key="7">
    <source>
        <dbReference type="SAM" id="SignalP"/>
    </source>
</evidence>
<keyword evidence="9" id="KW-0378">Hydrolase</keyword>
<dbReference type="Pfam" id="PF07715">
    <property type="entry name" value="Plug"/>
    <property type="match status" value="1"/>
</dbReference>
<dbReference type="InterPro" id="IPR036942">
    <property type="entry name" value="Beta-barrel_TonB_sf"/>
</dbReference>
<gene>
    <name evidence="9" type="ORF">Rain11_1849</name>
</gene>
<keyword evidence="7" id="KW-0732">Signal</keyword>
<evidence type="ECO:0000313" key="10">
    <source>
        <dbReference type="Proteomes" id="UP000233387"/>
    </source>
</evidence>
<organism evidence="9 10">
    <name type="scientific">Raineya orbicola</name>
    <dbReference type="NCBI Taxonomy" id="2016530"/>
    <lineage>
        <taxon>Bacteria</taxon>
        <taxon>Pseudomonadati</taxon>
        <taxon>Bacteroidota</taxon>
        <taxon>Cytophagia</taxon>
        <taxon>Cytophagales</taxon>
        <taxon>Raineyaceae</taxon>
        <taxon>Raineya</taxon>
    </lineage>
</organism>
<evidence type="ECO:0000256" key="2">
    <source>
        <dbReference type="ARBA" id="ARBA00022448"/>
    </source>
</evidence>
<keyword evidence="10" id="KW-1185">Reference proteome</keyword>
<keyword evidence="3" id="KW-1134">Transmembrane beta strand</keyword>
<dbReference type="GO" id="GO:0009279">
    <property type="term" value="C:cell outer membrane"/>
    <property type="evidence" value="ECO:0007669"/>
    <property type="project" value="UniProtKB-SubCell"/>
</dbReference>
<dbReference type="Gene3D" id="2.60.40.1120">
    <property type="entry name" value="Carboxypeptidase-like, regulatory domain"/>
    <property type="match status" value="1"/>
</dbReference>
<keyword evidence="2" id="KW-0813">Transport</keyword>
<protein>
    <submittedName>
        <fullName evidence="9">Carboxypeptidase regulatory-like domain</fullName>
    </submittedName>
</protein>
<dbReference type="RefSeq" id="WP_101359116.1">
    <property type="nucleotide sequence ID" value="NZ_NKXO01000028.1"/>
</dbReference>
<evidence type="ECO:0000313" key="9">
    <source>
        <dbReference type="EMBL" id="PKQ68038.1"/>
    </source>
</evidence>
<sequence>MRFFYILQLAFFSFSALSQSKGIILGSIKDKNTQEVLVGAVIKVENTEIGTTSDENGNFRLEIATGSYNITASVVGYQSQTKYNVVVTSGNAQILNFELEDEQNIEAVEVTEKTSKSASAATLETPLSVQKLTTEEIRSNPGGNFDISRVVQALPGVGGTAGSVGGFRNDIIIRGGAPNENVYYLDGIEVLVINHFATQGAAGGPTGILNVSFIEDVTLSSSAFHARFDNALSSVLEFKQRNGNPERFSGNIRLSGTELATTFEGPLSKKTTYLASVRRSYLQFLFAALDLPIRPNYWDFQYKVSSQLDSKTTLTAIGLGAIDEFTFGVPRKSDVTKEYILRSNPAINQWNYTTGFVLKRLIPKGYVNIALSRNMFENRLDRFEDAQFDDESRRTLRVRSQEIENKLRIDFNKKEGTWKWSYGGVLQYVKFNNDFFNRFRREIRDDFGNIIQPQIDIRANSAIEFFRFGFFGQVSKTIDRWGISAGLRSDMNTFTDTGLQFYRTLSPRISTSYQMNDKWFASASVGRYYKIPIYTVLGFRDEQGSLVNRNTPYIANNHFTAGVEFMPKPSLRFTLEGFYKTYENYPISLREGVSLANQGGNFGAIGNESVSPTGKGRTYGIELFAQQKLVKNLFFTASYTLFWSEYTDLNGKYIVSAWDTRHLFSGILGRKFNKGWEIGLKYRYQGGAPFTPFDLEASRRNYLSIGEGILDLSQYNTQRLGAFQSFDFRLDKKINYRRWTLDLYLDVVNAFVLPSPAFPQYTFQRTPDNSGFATTDGQPIRIDGSNAVPVILENNDPTVLPTIGFIVEF</sequence>
<dbReference type="Proteomes" id="UP000233387">
    <property type="component" value="Unassembled WGS sequence"/>
</dbReference>
<dbReference type="InterPro" id="IPR008969">
    <property type="entry name" value="CarboxyPept-like_regulatory"/>
</dbReference>